<evidence type="ECO:0000313" key="3">
    <source>
        <dbReference type="Proteomes" id="UP000186817"/>
    </source>
</evidence>
<proteinExistence type="predicted"/>
<reference evidence="2 3" key="1">
    <citation type="submission" date="2016-02" db="EMBL/GenBank/DDBJ databases">
        <title>Genome analysis of coral dinoflagellate symbionts highlights evolutionary adaptations to a symbiotic lifestyle.</title>
        <authorList>
            <person name="Aranda M."/>
            <person name="Li Y."/>
            <person name="Liew Y.J."/>
            <person name="Baumgarten S."/>
            <person name="Simakov O."/>
            <person name="Wilson M."/>
            <person name="Piel J."/>
            <person name="Ashoor H."/>
            <person name="Bougouffa S."/>
            <person name="Bajic V.B."/>
            <person name="Ryu T."/>
            <person name="Ravasi T."/>
            <person name="Bayer T."/>
            <person name="Micklem G."/>
            <person name="Kim H."/>
            <person name="Bhak J."/>
            <person name="Lajeunesse T.C."/>
            <person name="Voolstra C.R."/>
        </authorList>
    </citation>
    <scope>NUCLEOTIDE SEQUENCE [LARGE SCALE GENOMIC DNA]</scope>
    <source>
        <strain evidence="2 3">CCMP2467</strain>
    </source>
</reference>
<dbReference type="OrthoDB" id="6782536at2759"/>
<dbReference type="AlphaFoldDB" id="A0A1Q9CEL5"/>
<evidence type="ECO:0008006" key="4">
    <source>
        <dbReference type="Google" id="ProtNLM"/>
    </source>
</evidence>
<dbReference type="OMA" id="KSGWITH"/>
<dbReference type="EMBL" id="LSRX01001284">
    <property type="protein sequence ID" value="OLP81379.1"/>
    <property type="molecule type" value="Genomic_DNA"/>
</dbReference>
<comment type="caution">
    <text evidence="2">The sequence shown here is derived from an EMBL/GenBank/DDBJ whole genome shotgun (WGS) entry which is preliminary data.</text>
</comment>
<feature type="region of interest" description="Disordered" evidence="1">
    <location>
        <begin position="36"/>
        <end position="56"/>
    </location>
</feature>
<gene>
    <name evidence="2" type="ORF">AK812_SmicGene38076</name>
</gene>
<dbReference type="Proteomes" id="UP000186817">
    <property type="component" value="Unassembled WGS sequence"/>
</dbReference>
<organism evidence="2 3">
    <name type="scientific">Symbiodinium microadriaticum</name>
    <name type="common">Dinoflagellate</name>
    <name type="synonym">Zooxanthella microadriatica</name>
    <dbReference type="NCBI Taxonomy" id="2951"/>
    <lineage>
        <taxon>Eukaryota</taxon>
        <taxon>Sar</taxon>
        <taxon>Alveolata</taxon>
        <taxon>Dinophyceae</taxon>
        <taxon>Suessiales</taxon>
        <taxon>Symbiodiniaceae</taxon>
        <taxon>Symbiodinium</taxon>
    </lineage>
</organism>
<feature type="region of interest" description="Disordered" evidence="1">
    <location>
        <begin position="121"/>
        <end position="162"/>
    </location>
</feature>
<evidence type="ECO:0000256" key="1">
    <source>
        <dbReference type="SAM" id="MobiDB-lite"/>
    </source>
</evidence>
<dbReference type="InterPro" id="IPR043502">
    <property type="entry name" value="DNA/RNA_pol_sf"/>
</dbReference>
<feature type="region of interest" description="Disordered" evidence="1">
    <location>
        <begin position="183"/>
        <end position="205"/>
    </location>
</feature>
<dbReference type="SUPFAM" id="SSF56672">
    <property type="entry name" value="DNA/RNA polymerases"/>
    <property type="match status" value="1"/>
</dbReference>
<keyword evidence="3" id="KW-1185">Reference proteome</keyword>
<accession>A0A1Q9CEL5</accession>
<sequence length="822" mass="89109">MPDFGRAVAPLCKLFLGFLAREGKVADTTARETLVRSGGQRGSTAELTAEDTEAVSRSTTAESKVTWVIAAAQEVSNASAFLALCGDRSFLDTSDLAWQERAVATQQKAWEGECGRPWREAQVSTSQESQEVGVDETHQRGAKAADALEADPRSSAANSLARVRTGSKVQEVSRLGERGAALGLKQDGSGQVGGQGERLEREGDDTWGWTSDQGRAVAAAWVEVNSAAPPPPSLCTDDAPVVVSLEAFLDGILYGHGSAGWDGWSAAELRGLARACPNVFVELLQLLNLYLRSPASVRSDSSSLFIWRVVGVPKPKDPGATRPIAIASALVRGFHRALLSLFPPLPARQWCGLSGSRTADAITDWLAQRAHKGAEFDLRRAFDSVAHIVSLLAGRSAGLNEESLIYFSELVWPAPRRCSVAGSPPPRDVWPLRGLPQGDSLEEALRLTAWSDDLIGLTEHRGKRQLWTAATDDPDSNWVEHLDLHVKPGKTCLPETRTGPADVERLANVIAAAPGTALTRERFLLTFALPRLTWAAPYVPAVPGFLTASWRRALRPSSCTWWCAGRVWADSITAHPVFAATMACLREAARPCTKTEPVVSACVRHHAATLGLSVCGMPPAFHLVLPPHDDPRLVAAFAQLAGQHQADPLHYRPDWDDGHLLRNFARVRALSRIKPTRADSQGAGDVDIEAQSHPAFTTWSRRLQGQDAAFLSVFRGGAVKTPTRRYWQRGAPAQLACRSGHAAASARHYLSERPLFTDLCRQLGREFSIPPGWWDIQPRITSKSGWITHSAGSNVLIRAQRQVTACRLGIEIAKIGDHPAET</sequence>
<name>A0A1Q9CEL5_SYMMI</name>
<protein>
    <recommendedName>
        <fullName evidence="4">Reverse transcriptase domain-containing protein</fullName>
    </recommendedName>
</protein>
<evidence type="ECO:0000313" key="2">
    <source>
        <dbReference type="EMBL" id="OLP81379.1"/>
    </source>
</evidence>